<reference evidence="2" key="1">
    <citation type="submission" date="2025-08" db="UniProtKB">
        <authorList>
            <consortium name="RefSeq"/>
        </authorList>
    </citation>
    <scope>IDENTIFICATION</scope>
    <source>
        <tissue evidence="2">Testes</tissue>
    </source>
</reference>
<dbReference type="Proteomes" id="UP000694865">
    <property type="component" value="Unplaced"/>
</dbReference>
<dbReference type="RefSeq" id="XP_002742064.1">
    <property type="nucleotide sequence ID" value="XM_002742018.2"/>
</dbReference>
<accession>A0ABM0H1F1</accession>
<gene>
    <name evidence="2" type="primary">LOC100369744</name>
</gene>
<dbReference type="CDD" id="cd17039">
    <property type="entry name" value="Ubl_ubiquitin_like"/>
    <property type="match status" value="1"/>
</dbReference>
<evidence type="ECO:0000313" key="1">
    <source>
        <dbReference type="Proteomes" id="UP000694865"/>
    </source>
</evidence>
<keyword evidence="1" id="KW-1185">Reference proteome</keyword>
<evidence type="ECO:0000313" key="2">
    <source>
        <dbReference type="RefSeq" id="XP_002742064.1"/>
    </source>
</evidence>
<dbReference type="GeneID" id="100369744"/>
<sequence length="247" mass="28516">MGSGASKTQNVGFPMSPRAEFAEKHAPKGEQALMIDTPALIDLGHGTVRYRREDNPSIQPDKLRAGYFYHPRLDDYSEEARKRAEDNFKYRYVYKGPKRANDKRLFYVYGVGLKSKDQAKMVKKPYYRPKGHGYIWPSSFRKSNHVYCELCFVKQEAELSDSESEGEDLTDIEESGTKTVDNMRFSMKDVDTVESLKRRISVRLLIAVSNIHISYNELELSNDEIIGNYRNKELGTFKKFTIELQTV</sequence>
<name>A0ABM0H1F1_SACKO</name>
<protein>
    <submittedName>
        <fullName evidence="2">Uncharacterized protein LOC100369744</fullName>
    </submittedName>
</protein>
<organism evidence="1 2">
    <name type="scientific">Saccoglossus kowalevskii</name>
    <name type="common">Acorn worm</name>
    <dbReference type="NCBI Taxonomy" id="10224"/>
    <lineage>
        <taxon>Eukaryota</taxon>
        <taxon>Metazoa</taxon>
        <taxon>Hemichordata</taxon>
        <taxon>Enteropneusta</taxon>
        <taxon>Harrimaniidae</taxon>
        <taxon>Saccoglossus</taxon>
    </lineage>
</organism>
<proteinExistence type="predicted"/>